<feature type="transmembrane region" description="Helical" evidence="2">
    <location>
        <begin position="83"/>
        <end position="102"/>
    </location>
</feature>
<organism evidence="3 4">
    <name type="scientific">Arsenicicoccus piscis</name>
    <dbReference type="NCBI Taxonomy" id="673954"/>
    <lineage>
        <taxon>Bacteria</taxon>
        <taxon>Bacillati</taxon>
        <taxon>Actinomycetota</taxon>
        <taxon>Actinomycetes</taxon>
        <taxon>Micrococcales</taxon>
        <taxon>Intrasporangiaceae</taxon>
        <taxon>Arsenicicoccus</taxon>
    </lineage>
</organism>
<evidence type="ECO:0000256" key="2">
    <source>
        <dbReference type="SAM" id="Phobius"/>
    </source>
</evidence>
<reference evidence="4" key="1">
    <citation type="journal article" date="2019" name="Int. J. Syst. Evol. Microbiol.">
        <title>The Global Catalogue of Microorganisms (GCM) 10K type strain sequencing project: providing services to taxonomists for standard genome sequencing and annotation.</title>
        <authorList>
            <consortium name="The Broad Institute Genomics Platform"/>
            <consortium name="The Broad Institute Genome Sequencing Center for Infectious Disease"/>
            <person name="Wu L."/>
            <person name="Ma J."/>
        </authorList>
    </citation>
    <scope>NUCLEOTIDE SEQUENCE [LARGE SCALE GENOMIC DNA]</scope>
    <source>
        <strain evidence="4">NBRC 105830</strain>
    </source>
</reference>
<feature type="region of interest" description="Disordered" evidence="1">
    <location>
        <begin position="21"/>
        <end position="41"/>
    </location>
</feature>
<accession>A0ABQ6HJG7</accession>
<feature type="compositionally biased region" description="Basic and acidic residues" evidence="1">
    <location>
        <begin position="25"/>
        <end position="36"/>
    </location>
</feature>
<keyword evidence="4" id="KW-1185">Reference proteome</keyword>
<comment type="caution">
    <text evidence="3">The sequence shown here is derived from an EMBL/GenBank/DDBJ whole genome shotgun (WGS) entry which is preliminary data.</text>
</comment>
<evidence type="ECO:0000256" key="1">
    <source>
        <dbReference type="SAM" id="MobiDB-lite"/>
    </source>
</evidence>
<dbReference type="Proteomes" id="UP001157109">
    <property type="component" value="Unassembled WGS sequence"/>
</dbReference>
<keyword evidence="2" id="KW-1133">Transmembrane helix</keyword>
<feature type="transmembrane region" description="Helical" evidence="2">
    <location>
        <begin position="137"/>
        <end position="157"/>
    </location>
</feature>
<evidence type="ECO:0000313" key="3">
    <source>
        <dbReference type="EMBL" id="GMA18571.1"/>
    </source>
</evidence>
<protein>
    <recommendedName>
        <fullName evidence="5">Integral membrane protein</fullName>
    </recommendedName>
</protein>
<evidence type="ECO:0000313" key="4">
    <source>
        <dbReference type="Proteomes" id="UP001157109"/>
    </source>
</evidence>
<sequence>MPRDHNFVTLRAHWEEVRVNSSRSVTEHDSGSEGRARGVPRGSVPVGAKVAAVLIALQALVIVGAIVFYGYEILQGATDDVTRAVMSMVMMALFVIGLAVCARGLAANRAWARTPTVVWSVLLIPVGYGMVQGHVEWIGIAVLTAAIATIAGVVTSARRTTDEA</sequence>
<keyword evidence="2" id="KW-0812">Transmembrane</keyword>
<gene>
    <name evidence="3" type="ORF">GCM10025862_05920</name>
</gene>
<keyword evidence="2" id="KW-0472">Membrane</keyword>
<evidence type="ECO:0008006" key="5">
    <source>
        <dbReference type="Google" id="ProtNLM"/>
    </source>
</evidence>
<proteinExistence type="predicted"/>
<dbReference type="EMBL" id="BSUJ01000001">
    <property type="protein sequence ID" value="GMA18571.1"/>
    <property type="molecule type" value="Genomic_DNA"/>
</dbReference>
<feature type="transmembrane region" description="Helical" evidence="2">
    <location>
        <begin position="50"/>
        <end position="71"/>
    </location>
</feature>
<name>A0ABQ6HJG7_9MICO</name>